<protein>
    <submittedName>
        <fullName evidence="1">Uncharacterized protein</fullName>
    </submittedName>
</protein>
<dbReference type="AlphaFoldDB" id="A0AAE4JI04"/>
<dbReference type="InterPro" id="IPR029044">
    <property type="entry name" value="Nucleotide-diphossugar_trans"/>
</dbReference>
<reference evidence="1 2" key="1">
    <citation type="submission" date="2022-06" db="EMBL/GenBank/DDBJ databases">
        <title>Haloarcula sp. a new haloarchaeum isolate from saline soil.</title>
        <authorList>
            <person name="Strakova D."/>
            <person name="Galisteo C."/>
            <person name="Sanchez-Porro C."/>
            <person name="Ventosa A."/>
        </authorList>
    </citation>
    <scope>NUCLEOTIDE SEQUENCE [LARGE SCALE GENOMIC DNA]</scope>
    <source>
        <strain evidence="1 2">S1AR25-5A</strain>
    </source>
</reference>
<dbReference type="SUPFAM" id="SSF53448">
    <property type="entry name" value="Nucleotide-diphospho-sugar transferases"/>
    <property type="match status" value="1"/>
</dbReference>
<evidence type="ECO:0000313" key="1">
    <source>
        <dbReference type="EMBL" id="MDS0220939.1"/>
    </source>
</evidence>
<dbReference type="Gene3D" id="3.90.550.10">
    <property type="entry name" value="Spore Coat Polysaccharide Biosynthesis Protein SpsA, Chain A"/>
    <property type="match status" value="1"/>
</dbReference>
<keyword evidence="2" id="KW-1185">Reference proteome</keyword>
<dbReference type="RefSeq" id="WP_310895599.1">
    <property type="nucleotide sequence ID" value="NZ_JAMQOM010000002.1"/>
</dbReference>
<sequence>MESIGFALVGGGDQIGRRATYLVRSIRQFHPDAPILMTVPHSEDLNCDFSKTGVKITHKSIPDPEYPISIKTEALHQAEQRLDTAWTCFLDTDTLLTSKFNAHENSSAQIRIKPVDIANQYWAMASDTTWHTLYDKFNISPPSEFVKSTVDRKKMRPYWNAGVVLTRVGNLGQQWRDLTVKIRPNIKSPHHADQVALALLSANYDVDPLSENYNYPVHLRAWTIRPKTVLHYHKERWLLSCFKNYGELFDKIGISAEFPFSRFDVRMAELMIRSIGKSIMSQLGWLTWDSAW</sequence>
<dbReference type="EMBL" id="JAMQOM010000002">
    <property type="protein sequence ID" value="MDS0220939.1"/>
    <property type="molecule type" value="Genomic_DNA"/>
</dbReference>
<gene>
    <name evidence="1" type="ORF">NDI54_06185</name>
</gene>
<comment type="caution">
    <text evidence="1">The sequence shown here is derived from an EMBL/GenBank/DDBJ whole genome shotgun (WGS) entry which is preliminary data.</text>
</comment>
<dbReference type="Proteomes" id="UP001253439">
    <property type="component" value="Unassembled WGS sequence"/>
</dbReference>
<name>A0AAE4JI04_9EURY</name>
<evidence type="ECO:0000313" key="2">
    <source>
        <dbReference type="Proteomes" id="UP001253439"/>
    </source>
</evidence>
<proteinExistence type="predicted"/>
<accession>A0AAE4JI04</accession>
<organism evidence="1 2">
    <name type="scientific">Haloarcula terrestris</name>
    <dbReference type="NCBI Taxonomy" id="2950533"/>
    <lineage>
        <taxon>Archaea</taxon>
        <taxon>Methanobacteriati</taxon>
        <taxon>Methanobacteriota</taxon>
        <taxon>Stenosarchaea group</taxon>
        <taxon>Halobacteria</taxon>
        <taxon>Halobacteriales</taxon>
        <taxon>Haloarculaceae</taxon>
        <taxon>Haloarcula</taxon>
    </lineage>
</organism>